<dbReference type="InterPro" id="IPR050121">
    <property type="entry name" value="Cytochrome_P450_monoxygenase"/>
</dbReference>
<keyword evidence="4 8" id="KW-0479">Metal-binding</keyword>
<dbReference type="InterPro" id="IPR001128">
    <property type="entry name" value="Cyt_P450"/>
</dbReference>
<dbReference type="Gene3D" id="1.10.630.10">
    <property type="entry name" value="Cytochrome P450"/>
    <property type="match status" value="1"/>
</dbReference>
<dbReference type="Pfam" id="PF00067">
    <property type="entry name" value="p450"/>
    <property type="match status" value="1"/>
</dbReference>
<dbReference type="GO" id="GO:0016705">
    <property type="term" value="F:oxidoreductase activity, acting on paired donors, with incorporation or reduction of molecular oxygen"/>
    <property type="evidence" value="ECO:0007669"/>
    <property type="project" value="InterPro"/>
</dbReference>
<proteinExistence type="inferred from homology"/>
<keyword evidence="5 9" id="KW-0560">Oxidoreductase</keyword>
<evidence type="ECO:0000256" key="6">
    <source>
        <dbReference type="ARBA" id="ARBA00023004"/>
    </source>
</evidence>
<dbReference type="EMBL" id="ONZQ02000013">
    <property type="protein sequence ID" value="SPO05597.1"/>
    <property type="molecule type" value="Genomic_DNA"/>
</dbReference>
<gene>
    <name evidence="10" type="ORF">DNG_08284</name>
</gene>
<comment type="caution">
    <text evidence="10">The sequence shown here is derived from an EMBL/GenBank/DDBJ whole genome shotgun (WGS) entry which is preliminary data.</text>
</comment>
<feature type="binding site" description="axial binding residue" evidence="8">
    <location>
        <position position="451"/>
    </location>
    <ligand>
        <name>heme</name>
        <dbReference type="ChEBI" id="CHEBI:30413"/>
    </ligand>
    <ligandPart>
        <name>Fe</name>
        <dbReference type="ChEBI" id="CHEBI:18248"/>
    </ligandPart>
</feature>
<dbReference type="GO" id="GO:0004497">
    <property type="term" value="F:monooxygenase activity"/>
    <property type="evidence" value="ECO:0007669"/>
    <property type="project" value="UniProtKB-KW"/>
</dbReference>
<evidence type="ECO:0000256" key="9">
    <source>
        <dbReference type="RuleBase" id="RU000461"/>
    </source>
</evidence>
<evidence type="ECO:0000256" key="1">
    <source>
        <dbReference type="ARBA" id="ARBA00001971"/>
    </source>
</evidence>
<dbReference type="PRINTS" id="PR00385">
    <property type="entry name" value="P450"/>
</dbReference>
<dbReference type="FunFam" id="1.10.630.10:FF:000047">
    <property type="entry name" value="Cytochrome P450 monooxygenase"/>
    <property type="match status" value="1"/>
</dbReference>
<evidence type="ECO:0000256" key="4">
    <source>
        <dbReference type="ARBA" id="ARBA00022723"/>
    </source>
</evidence>
<dbReference type="GO" id="GO:0009403">
    <property type="term" value="P:toxin biosynthetic process"/>
    <property type="evidence" value="ECO:0007669"/>
    <property type="project" value="UniProtKB-ARBA"/>
</dbReference>
<keyword evidence="3 8" id="KW-0349">Heme</keyword>
<keyword evidence="6 8" id="KW-0408">Iron</keyword>
<comment type="cofactor">
    <cofactor evidence="1 8">
        <name>heme</name>
        <dbReference type="ChEBI" id="CHEBI:30413"/>
    </cofactor>
</comment>
<comment type="similarity">
    <text evidence="2 9">Belongs to the cytochrome P450 family.</text>
</comment>
<evidence type="ECO:0000256" key="3">
    <source>
        <dbReference type="ARBA" id="ARBA00022617"/>
    </source>
</evidence>
<dbReference type="PANTHER" id="PTHR24305:SF210">
    <property type="entry name" value="CYTOCHROME P450 MONOOXYGENASE ASQL-RELATED"/>
    <property type="match status" value="1"/>
</dbReference>
<dbReference type="GO" id="GO:0020037">
    <property type="term" value="F:heme binding"/>
    <property type="evidence" value="ECO:0007669"/>
    <property type="project" value="InterPro"/>
</dbReference>
<dbReference type="AlphaFoldDB" id="A0AAE8SYZ7"/>
<keyword evidence="11" id="KW-1185">Reference proteome</keyword>
<evidence type="ECO:0000313" key="10">
    <source>
        <dbReference type="EMBL" id="SPO05597.1"/>
    </source>
</evidence>
<evidence type="ECO:0000313" key="11">
    <source>
        <dbReference type="Proteomes" id="UP001187682"/>
    </source>
</evidence>
<sequence>MAGPTDMTLLGASWPFESLSTTIAIFAGFSIPTYLVASSIYYAYIHPLSKVPGPKLYAISIFPYLYHVYRGDWHETLRQFHNQYGPVVRFTKEDVSFISSDALNKIYGHKSGKDQTFEKDIIRFYNPTEHPNIISGDNEAHKRMRRLLSHAFSEKALRNQENVLNHYVDLFITKLKAKAQEGEVIDIVQWYNFATFDLIGDLAFGESFGCLDKGSYHPWVKMIFESVKVLPFRQIIKRLKLTALVPILTPPSLKRSAKEHHQLSHDTAVKRLDSGNTSREDFMSYILRHNDSEKGMTVGEIVENSSILIIAGSETTATLLSGATYYLLTHPQVYNRVVQEIRSTFQSEEDITMLQVNQLQYMIAVLTEAFRMYPPVPTHLPRVSPAGGEFVDGYWIPEGTSVSIPQWSAYRSEINFRDPDVFDPERWLGDIRYNSDNKAVLQPFSAGPRNCIGKNLAYSEMRMILARLLWNFDLKMMPGSENWNDQDVFVLWEKGNLDVKLTRVSRD</sequence>
<evidence type="ECO:0000256" key="5">
    <source>
        <dbReference type="ARBA" id="ARBA00023002"/>
    </source>
</evidence>
<dbReference type="CDD" id="cd11058">
    <property type="entry name" value="CYP60B-like"/>
    <property type="match status" value="1"/>
</dbReference>
<dbReference type="SUPFAM" id="SSF48264">
    <property type="entry name" value="Cytochrome P450"/>
    <property type="match status" value="1"/>
</dbReference>
<evidence type="ECO:0000256" key="2">
    <source>
        <dbReference type="ARBA" id="ARBA00010617"/>
    </source>
</evidence>
<reference evidence="10" key="1">
    <citation type="submission" date="2018-03" db="EMBL/GenBank/DDBJ databases">
        <authorList>
            <person name="Guldener U."/>
        </authorList>
    </citation>
    <scope>NUCLEOTIDE SEQUENCE</scope>
</reference>
<protein>
    <submittedName>
        <fullName evidence="10">Related to isotrichodermin C-15 hydroxylase (Cytochrome P-450 monooxygenase CYP65A1)</fullName>
    </submittedName>
</protein>
<evidence type="ECO:0000256" key="8">
    <source>
        <dbReference type="PIRSR" id="PIRSR602401-1"/>
    </source>
</evidence>
<dbReference type="InterPro" id="IPR036396">
    <property type="entry name" value="Cyt_P450_sf"/>
</dbReference>
<name>A0AAE8SYZ7_9PEZI</name>
<accession>A0AAE8SYZ7</accession>
<dbReference type="Proteomes" id="UP001187682">
    <property type="component" value="Unassembled WGS sequence"/>
</dbReference>
<dbReference type="PANTHER" id="PTHR24305">
    <property type="entry name" value="CYTOCHROME P450"/>
    <property type="match status" value="1"/>
</dbReference>
<evidence type="ECO:0000256" key="7">
    <source>
        <dbReference type="ARBA" id="ARBA00023033"/>
    </source>
</evidence>
<dbReference type="InterPro" id="IPR002401">
    <property type="entry name" value="Cyt_P450_E_grp-I"/>
</dbReference>
<dbReference type="GO" id="GO:0005506">
    <property type="term" value="F:iron ion binding"/>
    <property type="evidence" value="ECO:0007669"/>
    <property type="project" value="InterPro"/>
</dbReference>
<dbReference type="InterPro" id="IPR017972">
    <property type="entry name" value="Cyt_P450_CS"/>
</dbReference>
<keyword evidence="7 9" id="KW-0503">Monooxygenase</keyword>
<dbReference type="PRINTS" id="PR00463">
    <property type="entry name" value="EP450I"/>
</dbReference>
<dbReference type="PROSITE" id="PS00086">
    <property type="entry name" value="CYTOCHROME_P450"/>
    <property type="match status" value="1"/>
</dbReference>
<organism evidence="10 11">
    <name type="scientific">Cephalotrichum gorgonifer</name>
    <dbReference type="NCBI Taxonomy" id="2041049"/>
    <lineage>
        <taxon>Eukaryota</taxon>
        <taxon>Fungi</taxon>
        <taxon>Dikarya</taxon>
        <taxon>Ascomycota</taxon>
        <taxon>Pezizomycotina</taxon>
        <taxon>Sordariomycetes</taxon>
        <taxon>Hypocreomycetidae</taxon>
        <taxon>Microascales</taxon>
        <taxon>Microascaceae</taxon>
        <taxon>Cephalotrichum</taxon>
    </lineage>
</organism>